<evidence type="ECO:0000313" key="2">
    <source>
        <dbReference type="EMBL" id="KYN34708.1"/>
    </source>
</evidence>
<evidence type="ECO:0000313" key="3">
    <source>
        <dbReference type="Proteomes" id="UP000078541"/>
    </source>
</evidence>
<name>A0A195F2M2_9HYME</name>
<proteinExistence type="predicted"/>
<sequence>MKFAVSKRIHLRRVTQNLKVIKGKSQEEESLVYNVTLALQKVYNVALALIKKKPRKVTLTFVVADVAKHHIRRQQRNACILSRGRIRTEIFCDVGRHCYGLQERAEEAEVEVDEEQKENEKTGVE</sequence>
<reference evidence="2 3" key="1">
    <citation type="submission" date="2016-03" db="EMBL/GenBank/DDBJ databases">
        <title>Trachymyrmex septentrionalis WGS genome.</title>
        <authorList>
            <person name="Nygaard S."/>
            <person name="Hu H."/>
            <person name="Boomsma J."/>
            <person name="Zhang G."/>
        </authorList>
    </citation>
    <scope>NUCLEOTIDE SEQUENCE [LARGE SCALE GENOMIC DNA]</scope>
    <source>
        <strain evidence="2">Tsep2-gDNA-1</strain>
        <tissue evidence="2">Whole body</tissue>
    </source>
</reference>
<feature type="coiled-coil region" evidence="1">
    <location>
        <begin position="98"/>
        <end position="125"/>
    </location>
</feature>
<organism evidence="2 3">
    <name type="scientific">Trachymyrmex septentrionalis</name>
    <dbReference type="NCBI Taxonomy" id="34720"/>
    <lineage>
        <taxon>Eukaryota</taxon>
        <taxon>Metazoa</taxon>
        <taxon>Ecdysozoa</taxon>
        <taxon>Arthropoda</taxon>
        <taxon>Hexapoda</taxon>
        <taxon>Insecta</taxon>
        <taxon>Pterygota</taxon>
        <taxon>Neoptera</taxon>
        <taxon>Endopterygota</taxon>
        <taxon>Hymenoptera</taxon>
        <taxon>Apocrita</taxon>
        <taxon>Aculeata</taxon>
        <taxon>Formicoidea</taxon>
        <taxon>Formicidae</taxon>
        <taxon>Myrmicinae</taxon>
        <taxon>Trachymyrmex</taxon>
    </lineage>
</organism>
<accession>A0A195F2M2</accession>
<keyword evidence="1" id="KW-0175">Coiled coil</keyword>
<dbReference type="EMBL" id="KQ981856">
    <property type="protein sequence ID" value="KYN34708.1"/>
    <property type="molecule type" value="Genomic_DNA"/>
</dbReference>
<dbReference type="Proteomes" id="UP000078541">
    <property type="component" value="Unassembled WGS sequence"/>
</dbReference>
<gene>
    <name evidence="2" type="ORF">ALC56_11197</name>
</gene>
<dbReference type="AlphaFoldDB" id="A0A195F2M2"/>
<keyword evidence="3" id="KW-1185">Reference proteome</keyword>
<protein>
    <submittedName>
        <fullName evidence="2">Uncharacterized protein</fullName>
    </submittedName>
</protein>
<evidence type="ECO:0000256" key="1">
    <source>
        <dbReference type="SAM" id="Coils"/>
    </source>
</evidence>